<dbReference type="Proteomes" id="UP001219934">
    <property type="component" value="Unassembled WGS sequence"/>
</dbReference>
<evidence type="ECO:0000313" key="2">
    <source>
        <dbReference type="Proteomes" id="UP001219934"/>
    </source>
</evidence>
<comment type="caution">
    <text evidence="1">The sequence shown here is derived from an EMBL/GenBank/DDBJ whole genome shotgun (WGS) entry which is preliminary data.</text>
</comment>
<accession>A0AAD6FM00</accession>
<evidence type="ECO:0000313" key="1">
    <source>
        <dbReference type="EMBL" id="KAJ4939301.1"/>
    </source>
</evidence>
<proteinExistence type="predicted"/>
<dbReference type="AlphaFoldDB" id="A0AAD6FM00"/>
<protein>
    <recommendedName>
        <fullName evidence="3">Tc1-like transposase DDE domain-containing protein</fullName>
    </recommendedName>
</protein>
<dbReference type="InterPro" id="IPR036397">
    <property type="entry name" value="RNaseH_sf"/>
</dbReference>
<gene>
    <name evidence="1" type="ORF">JOQ06_028751</name>
</gene>
<dbReference type="GO" id="GO:0003676">
    <property type="term" value="F:nucleic acid binding"/>
    <property type="evidence" value="ECO:0007669"/>
    <property type="project" value="InterPro"/>
</dbReference>
<reference evidence="1" key="1">
    <citation type="submission" date="2022-11" db="EMBL/GenBank/DDBJ databases">
        <title>Chromosome-level genome of Pogonophryne albipinna.</title>
        <authorList>
            <person name="Jo E."/>
        </authorList>
    </citation>
    <scope>NUCLEOTIDE SEQUENCE</scope>
    <source>
        <strain evidence="1">SGF0006</strain>
        <tissue evidence="1">Muscle</tissue>
    </source>
</reference>
<organism evidence="1 2">
    <name type="scientific">Pogonophryne albipinna</name>
    <dbReference type="NCBI Taxonomy" id="1090488"/>
    <lineage>
        <taxon>Eukaryota</taxon>
        <taxon>Metazoa</taxon>
        <taxon>Chordata</taxon>
        <taxon>Craniata</taxon>
        <taxon>Vertebrata</taxon>
        <taxon>Euteleostomi</taxon>
        <taxon>Actinopterygii</taxon>
        <taxon>Neopterygii</taxon>
        <taxon>Teleostei</taxon>
        <taxon>Neoteleostei</taxon>
        <taxon>Acanthomorphata</taxon>
        <taxon>Eupercaria</taxon>
        <taxon>Perciformes</taxon>
        <taxon>Notothenioidei</taxon>
        <taxon>Pogonophryne</taxon>
    </lineage>
</organism>
<dbReference type="Gene3D" id="3.30.420.10">
    <property type="entry name" value="Ribonuclease H-like superfamily/Ribonuclease H"/>
    <property type="match status" value="1"/>
</dbReference>
<keyword evidence="2" id="KW-1185">Reference proteome</keyword>
<dbReference type="EMBL" id="JAPTMU010000008">
    <property type="protein sequence ID" value="KAJ4939301.1"/>
    <property type="molecule type" value="Genomic_DNA"/>
</dbReference>
<name>A0AAD6FM00_9TELE</name>
<evidence type="ECO:0008006" key="3">
    <source>
        <dbReference type="Google" id="ProtNLM"/>
    </source>
</evidence>
<sequence>MEWPSQAPDINPIEHLWRELKLQDAKHQPQHLKDFERNFREEWTKILPEMFTNLETNYKKHLTYSIPGPHLSCYIISHPFTCFHMFSSHTHHTLYNPCFISHDIHPYFIRSPRGPSACNSSPRHTGFRGRGPSCPRLGCPGGSGLGCPGLGCPGGPGLGRPGPSRTRRSGVPSLWTCNTFVTRLPALKALYVP</sequence>